<dbReference type="SMART" id="SM00829">
    <property type="entry name" value="PKS_ER"/>
    <property type="match status" value="1"/>
</dbReference>
<evidence type="ECO:0000313" key="4">
    <source>
        <dbReference type="Proteomes" id="UP000294506"/>
    </source>
</evidence>
<accession>A0A4R7FW69</accession>
<dbReference type="InterPro" id="IPR002364">
    <property type="entry name" value="Quin_OxRdtase/zeta-crystal_CS"/>
</dbReference>
<dbReference type="Gene3D" id="3.40.50.720">
    <property type="entry name" value="NAD(P)-binding Rossmann-like Domain"/>
    <property type="match status" value="1"/>
</dbReference>
<dbReference type="EMBL" id="SOAN01000012">
    <property type="protein sequence ID" value="TDS82984.1"/>
    <property type="molecule type" value="Genomic_DNA"/>
</dbReference>
<dbReference type="Pfam" id="PF08240">
    <property type="entry name" value="ADH_N"/>
    <property type="match status" value="1"/>
</dbReference>
<dbReference type="SUPFAM" id="SSF51735">
    <property type="entry name" value="NAD(P)-binding Rossmann-fold domains"/>
    <property type="match status" value="1"/>
</dbReference>
<feature type="domain" description="Enoyl reductase (ER)" evidence="2">
    <location>
        <begin position="33"/>
        <end position="344"/>
    </location>
</feature>
<dbReference type="RefSeq" id="WP_243832326.1">
    <property type="nucleotide sequence ID" value="NZ_SOAN01000012.1"/>
</dbReference>
<evidence type="ECO:0000256" key="1">
    <source>
        <dbReference type="ARBA" id="ARBA00023002"/>
    </source>
</evidence>
<evidence type="ECO:0000313" key="3">
    <source>
        <dbReference type="EMBL" id="TDS82984.1"/>
    </source>
</evidence>
<dbReference type="PANTHER" id="PTHR11695">
    <property type="entry name" value="ALCOHOL DEHYDROGENASE RELATED"/>
    <property type="match status" value="1"/>
</dbReference>
<name>A0A4R7FW69_9MICC</name>
<dbReference type="InterPro" id="IPR036291">
    <property type="entry name" value="NAD(P)-bd_dom_sf"/>
</dbReference>
<dbReference type="PROSITE" id="PS01162">
    <property type="entry name" value="QOR_ZETA_CRYSTAL"/>
    <property type="match status" value="1"/>
</dbReference>
<dbReference type="PANTHER" id="PTHR11695:SF294">
    <property type="entry name" value="RETICULON-4-INTERACTING PROTEIN 1, MITOCHONDRIAL"/>
    <property type="match status" value="1"/>
</dbReference>
<organism evidence="3 4">
    <name type="scientific">Nesterenkonia aurantiaca</name>
    <dbReference type="NCBI Taxonomy" id="1436010"/>
    <lineage>
        <taxon>Bacteria</taxon>
        <taxon>Bacillati</taxon>
        <taxon>Actinomycetota</taxon>
        <taxon>Actinomycetes</taxon>
        <taxon>Micrococcales</taxon>
        <taxon>Micrococcaceae</taxon>
        <taxon>Nesterenkonia</taxon>
    </lineage>
</organism>
<dbReference type="AlphaFoldDB" id="A0A4R7FW69"/>
<gene>
    <name evidence="3" type="ORF">EV640_11251</name>
</gene>
<reference evidence="3 4" key="1">
    <citation type="submission" date="2019-03" db="EMBL/GenBank/DDBJ databases">
        <title>Genomic Encyclopedia of Type Strains, Phase III (KMG-III): the genomes of soil and plant-associated and newly described type strains.</title>
        <authorList>
            <person name="Whitman W."/>
        </authorList>
    </citation>
    <scope>NUCLEOTIDE SEQUENCE [LARGE SCALE GENOMIC DNA]</scope>
    <source>
        <strain evidence="3 4">DSM 27373</strain>
    </source>
</reference>
<dbReference type="InterPro" id="IPR050700">
    <property type="entry name" value="YIM1/Zinc_Alcohol_DH_Fams"/>
</dbReference>
<dbReference type="InterPro" id="IPR011032">
    <property type="entry name" value="GroES-like_sf"/>
</dbReference>
<comment type="caution">
    <text evidence="3">The sequence shown here is derived from an EMBL/GenBank/DDBJ whole genome shotgun (WGS) entry which is preliminary data.</text>
</comment>
<dbReference type="Gene3D" id="3.90.180.10">
    <property type="entry name" value="Medium-chain alcohol dehydrogenases, catalytic domain"/>
    <property type="match status" value="1"/>
</dbReference>
<dbReference type="Proteomes" id="UP000294506">
    <property type="component" value="Unassembled WGS sequence"/>
</dbReference>
<keyword evidence="1" id="KW-0560">Oxidoreductase</keyword>
<protein>
    <submittedName>
        <fullName evidence="3">NADPH:quinone reductase-like Zn-dependent oxidoreductase</fullName>
    </submittedName>
</protein>
<proteinExistence type="predicted"/>
<dbReference type="GO" id="GO:0016491">
    <property type="term" value="F:oxidoreductase activity"/>
    <property type="evidence" value="ECO:0007669"/>
    <property type="project" value="UniProtKB-KW"/>
</dbReference>
<dbReference type="SUPFAM" id="SSF50129">
    <property type="entry name" value="GroES-like"/>
    <property type="match status" value="1"/>
</dbReference>
<keyword evidence="4" id="KW-1185">Reference proteome</keyword>
<dbReference type="GO" id="GO:0008270">
    <property type="term" value="F:zinc ion binding"/>
    <property type="evidence" value="ECO:0007669"/>
    <property type="project" value="InterPro"/>
</dbReference>
<dbReference type="Pfam" id="PF13602">
    <property type="entry name" value="ADH_zinc_N_2"/>
    <property type="match status" value="1"/>
</dbReference>
<dbReference type="InterPro" id="IPR013154">
    <property type="entry name" value="ADH-like_N"/>
</dbReference>
<sequence length="353" mass="37794">MTSQRHHATTSGEPHASHREGVLMQAMVQKGYGSTEVFDLAEIERPRIAEDEVLVRVRAAGLDRGTWHMMAGRPYLLRVIGFGFRRPKNPVPGIDVAGTVAEVGSAVTRFAVGQPVYGMSRGSFAEYAAVLETKLAEKPANLTFEQAAVVPISAGTALQALSDSGRVEQGERVLVLGASGGVGSFAVQLAKAFGAEVTGVCSPGKQDFVRSLGADHVIDYTREDFADGSNHYDLILDIAGNPPLARLRRALAPNGTAVVVGGEEGGDWTGGFGRSLRAPLLARFVRQRLTMLASKERGSDLERLAEHFKNGTVTPRVDRTFPLAQVPEAMRHLEAGDVRGKIVITVVTDEARS</sequence>
<evidence type="ECO:0000259" key="2">
    <source>
        <dbReference type="SMART" id="SM00829"/>
    </source>
</evidence>
<dbReference type="CDD" id="cd08267">
    <property type="entry name" value="MDR1"/>
    <property type="match status" value="1"/>
</dbReference>
<dbReference type="InterPro" id="IPR020843">
    <property type="entry name" value="ER"/>
</dbReference>